<dbReference type="SMART" id="SM00822">
    <property type="entry name" value="PKS_KR"/>
    <property type="match status" value="1"/>
</dbReference>
<dbReference type="SUPFAM" id="SSF53901">
    <property type="entry name" value="Thiolase-like"/>
    <property type="match status" value="2"/>
</dbReference>
<dbReference type="Pfam" id="PF00109">
    <property type="entry name" value="ketoacyl-synt"/>
    <property type="match status" value="2"/>
</dbReference>
<dbReference type="InterPro" id="IPR009081">
    <property type="entry name" value="PP-bd_ACP"/>
</dbReference>
<dbReference type="PROSITE" id="PS00455">
    <property type="entry name" value="AMP_BINDING"/>
    <property type="match status" value="1"/>
</dbReference>
<comment type="caution">
    <text evidence="7">Lacks conserved residue(s) required for the propagation of feature annotation.</text>
</comment>
<feature type="domain" description="Ketosynthase family 3 (KS3)" evidence="10">
    <location>
        <begin position="1968"/>
        <end position="2383"/>
    </location>
</feature>
<evidence type="ECO:0000256" key="6">
    <source>
        <dbReference type="ARBA" id="ARBA00022737"/>
    </source>
</evidence>
<dbReference type="SUPFAM" id="SSF47336">
    <property type="entry name" value="ACP-like"/>
    <property type="match status" value="4"/>
</dbReference>
<evidence type="ECO:0000256" key="5">
    <source>
        <dbReference type="ARBA" id="ARBA00022679"/>
    </source>
</evidence>
<feature type="domain" description="Carrier" evidence="9">
    <location>
        <begin position="1777"/>
        <end position="1854"/>
    </location>
</feature>
<evidence type="ECO:0000256" key="3">
    <source>
        <dbReference type="ARBA" id="ARBA00022553"/>
    </source>
</evidence>
<feature type="domain" description="Carrier" evidence="9">
    <location>
        <begin position="1866"/>
        <end position="1943"/>
    </location>
</feature>
<dbReference type="SMART" id="SM01294">
    <property type="entry name" value="PKS_PP_betabranch"/>
    <property type="match status" value="1"/>
</dbReference>
<dbReference type="InterPro" id="IPR020841">
    <property type="entry name" value="PKS_Beta-ketoAc_synthase_dom"/>
</dbReference>
<dbReference type="Gene3D" id="3.10.129.120">
    <property type="match status" value="1"/>
</dbReference>
<dbReference type="NCBIfam" id="TIGR01733">
    <property type="entry name" value="AA-adenyl-dom"/>
    <property type="match status" value="1"/>
</dbReference>
<dbReference type="EMBL" id="JBHRSB010000001">
    <property type="protein sequence ID" value="MFC2998822.1"/>
    <property type="molecule type" value="Genomic_DNA"/>
</dbReference>
<dbReference type="InterPro" id="IPR057326">
    <property type="entry name" value="KR_dom"/>
</dbReference>
<dbReference type="Gene3D" id="3.40.50.980">
    <property type="match status" value="2"/>
</dbReference>
<dbReference type="Gene3D" id="3.30.559.30">
    <property type="entry name" value="Nonribosomal peptide synthetase, condensation domain"/>
    <property type="match status" value="1"/>
</dbReference>
<dbReference type="PROSITE" id="PS00606">
    <property type="entry name" value="KS3_1"/>
    <property type="match status" value="2"/>
</dbReference>
<dbReference type="InterPro" id="IPR001242">
    <property type="entry name" value="Condensation_dom"/>
</dbReference>
<dbReference type="InterPro" id="IPR045851">
    <property type="entry name" value="AMP-bd_C_sf"/>
</dbReference>
<dbReference type="PANTHER" id="PTHR43775:SF37">
    <property type="entry name" value="SI:DKEY-61P9.11"/>
    <property type="match status" value="1"/>
</dbReference>
<dbReference type="Pfam" id="PF16197">
    <property type="entry name" value="KAsynt_C_assoc"/>
    <property type="match status" value="1"/>
</dbReference>
<dbReference type="InterPro" id="IPR023213">
    <property type="entry name" value="CAT-like_dom_sf"/>
</dbReference>
<dbReference type="Gene3D" id="3.40.50.150">
    <property type="entry name" value="Vaccinia Virus protein VP39"/>
    <property type="match status" value="1"/>
</dbReference>
<dbReference type="CDD" id="cd00833">
    <property type="entry name" value="PKS"/>
    <property type="match status" value="2"/>
</dbReference>
<dbReference type="InterPro" id="IPR049900">
    <property type="entry name" value="PKS_mFAS_DH"/>
</dbReference>
<dbReference type="Gene3D" id="3.30.559.10">
    <property type="entry name" value="Chloramphenicol acetyltransferase-like domain"/>
    <property type="match status" value="1"/>
</dbReference>
<dbReference type="Pfam" id="PF00550">
    <property type="entry name" value="PP-binding"/>
    <property type="match status" value="4"/>
</dbReference>
<dbReference type="SMART" id="SM00823">
    <property type="entry name" value="PKS_PP"/>
    <property type="match status" value="4"/>
</dbReference>
<dbReference type="InterPro" id="IPR000873">
    <property type="entry name" value="AMP-dep_synth/lig_dom"/>
</dbReference>
<dbReference type="Gene3D" id="3.30.70.3290">
    <property type="match status" value="1"/>
</dbReference>
<dbReference type="SUPFAM" id="SSF52777">
    <property type="entry name" value="CoA-dependent acyltransferases"/>
    <property type="match status" value="2"/>
</dbReference>
<dbReference type="PROSITE" id="PS50075">
    <property type="entry name" value="CARRIER"/>
    <property type="match status" value="4"/>
</dbReference>
<dbReference type="SUPFAM" id="SSF51735">
    <property type="entry name" value="NAD(P)-binding Rossmann-fold domains"/>
    <property type="match status" value="2"/>
</dbReference>
<dbReference type="InterPro" id="IPR025110">
    <property type="entry name" value="AMP-bd_C"/>
</dbReference>
<dbReference type="InterPro" id="IPR020806">
    <property type="entry name" value="PKS_PP-bd"/>
</dbReference>
<dbReference type="SUPFAM" id="SSF56801">
    <property type="entry name" value="Acetyl-CoA synthetase-like"/>
    <property type="match status" value="1"/>
</dbReference>
<feature type="domain" description="Ketosynthase family 3 (KS3)" evidence="10">
    <location>
        <begin position="12"/>
        <end position="447"/>
    </location>
</feature>
<evidence type="ECO:0000256" key="2">
    <source>
        <dbReference type="ARBA" id="ARBA00022450"/>
    </source>
</evidence>
<dbReference type="Pfam" id="PF22621">
    <property type="entry name" value="CurL-like_PKS_C"/>
    <property type="match status" value="1"/>
</dbReference>
<dbReference type="PROSITE" id="PS52019">
    <property type="entry name" value="PKS_MFAS_DH"/>
    <property type="match status" value="1"/>
</dbReference>
<dbReference type="Gene3D" id="3.40.47.10">
    <property type="match status" value="2"/>
</dbReference>
<feature type="region of interest" description="C-terminal hotdog fold" evidence="7">
    <location>
        <begin position="906"/>
        <end position="1042"/>
    </location>
</feature>
<evidence type="ECO:0000256" key="8">
    <source>
        <dbReference type="SAM" id="MobiDB-lite"/>
    </source>
</evidence>
<dbReference type="InterPro" id="IPR057737">
    <property type="entry name" value="Condensation_MtbB-like"/>
</dbReference>
<dbReference type="SMART" id="SM00826">
    <property type="entry name" value="PKS_DH"/>
    <property type="match status" value="1"/>
</dbReference>
<evidence type="ECO:0000313" key="12">
    <source>
        <dbReference type="EMBL" id="MFC2998822.1"/>
    </source>
</evidence>
<comment type="caution">
    <text evidence="12">The sequence shown here is derived from an EMBL/GenBank/DDBJ whole genome shotgun (WGS) entry which is preliminary data.</text>
</comment>
<feature type="domain" description="Carrier" evidence="9">
    <location>
        <begin position="2547"/>
        <end position="2621"/>
    </location>
</feature>
<evidence type="ECO:0000256" key="7">
    <source>
        <dbReference type="PROSITE-ProRule" id="PRU01363"/>
    </source>
</evidence>
<dbReference type="InterPro" id="IPR018201">
    <property type="entry name" value="Ketoacyl_synth_AS"/>
</dbReference>
<dbReference type="Gene3D" id="2.30.38.10">
    <property type="entry name" value="Luciferase, Domain 3"/>
    <property type="match status" value="1"/>
</dbReference>
<evidence type="ECO:0000256" key="1">
    <source>
        <dbReference type="ARBA" id="ARBA00001957"/>
    </source>
</evidence>
<dbReference type="InterPro" id="IPR016039">
    <property type="entry name" value="Thiolase-like"/>
</dbReference>
<dbReference type="PANTHER" id="PTHR43775">
    <property type="entry name" value="FATTY ACID SYNTHASE"/>
    <property type="match status" value="1"/>
</dbReference>
<keyword evidence="2" id="KW-0596">Phosphopantetheine</keyword>
<dbReference type="InterPro" id="IPR020845">
    <property type="entry name" value="AMP-binding_CS"/>
</dbReference>
<dbReference type="InterPro" id="IPR029063">
    <property type="entry name" value="SAM-dependent_MTases_sf"/>
</dbReference>
<dbReference type="InterPro" id="IPR014030">
    <property type="entry name" value="Ketoacyl_synth_N"/>
</dbReference>
<dbReference type="CDD" id="cd19535">
    <property type="entry name" value="Cyc_NRPS"/>
    <property type="match status" value="1"/>
</dbReference>
<comment type="cofactor">
    <cofactor evidence="1">
        <name>pantetheine 4'-phosphate</name>
        <dbReference type="ChEBI" id="CHEBI:47942"/>
    </cofactor>
</comment>
<dbReference type="Gene3D" id="3.40.50.720">
    <property type="entry name" value="NAD(P)-binding Rossmann-like Domain"/>
    <property type="match status" value="1"/>
</dbReference>
<dbReference type="Pfam" id="PF14765">
    <property type="entry name" value="PS-DH"/>
    <property type="match status" value="1"/>
</dbReference>
<feature type="region of interest" description="Disordered" evidence="8">
    <location>
        <begin position="3658"/>
        <end position="3683"/>
    </location>
</feature>
<dbReference type="Proteomes" id="UP001595420">
    <property type="component" value="Unassembled WGS sequence"/>
</dbReference>
<dbReference type="InterPro" id="IPR006162">
    <property type="entry name" value="Ppantetheine_attach_site"/>
</dbReference>
<dbReference type="Gene3D" id="3.30.300.30">
    <property type="match status" value="1"/>
</dbReference>
<dbReference type="InterPro" id="IPR036291">
    <property type="entry name" value="NAD(P)-bd_dom_sf"/>
</dbReference>
<dbReference type="InterPro" id="IPR020807">
    <property type="entry name" value="PKS_DH"/>
</dbReference>
<keyword evidence="4" id="KW-0436">Ligase</keyword>
<organism evidence="12 13">
    <name type="scientific">Falsiroseomonas tokyonensis</name>
    <dbReference type="NCBI Taxonomy" id="430521"/>
    <lineage>
        <taxon>Bacteria</taxon>
        <taxon>Pseudomonadati</taxon>
        <taxon>Pseudomonadota</taxon>
        <taxon>Alphaproteobacteria</taxon>
        <taxon>Acetobacterales</taxon>
        <taxon>Roseomonadaceae</taxon>
        <taxon>Falsiroseomonas</taxon>
    </lineage>
</organism>
<feature type="domain" description="Carrier" evidence="9">
    <location>
        <begin position="3584"/>
        <end position="3658"/>
    </location>
</feature>
<dbReference type="Pfam" id="PF00501">
    <property type="entry name" value="AMP-binding"/>
    <property type="match status" value="1"/>
</dbReference>
<dbReference type="InterPro" id="IPR013968">
    <property type="entry name" value="PKS_KR"/>
</dbReference>
<dbReference type="PROSITE" id="PS00012">
    <property type="entry name" value="PHOSPHOPANTETHEINE"/>
    <property type="match status" value="1"/>
</dbReference>
<evidence type="ECO:0000259" key="11">
    <source>
        <dbReference type="PROSITE" id="PS52019"/>
    </source>
</evidence>
<dbReference type="InterPro" id="IPR036736">
    <property type="entry name" value="ACP-like_sf"/>
</dbReference>
<dbReference type="SMART" id="SM00825">
    <property type="entry name" value="PKS_KS"/>
    <property type="match status" value="2"/>
</dbReference>
<dbReference type="InterPro" id="IPR032821">
    <property type="entry name" value="PKS_assoc"/>
</dbReference>
<dbReference type="SUPFAM" id="SSF53335">
    <property type="entry name" value="S-adenosyl-L-methionine-dependent methyltransferases"/>
    <property type="match status" value="1"/>
</dbReference>
<proteinExistence type="predicted"/>
<feature type="region of interest" description="N-terminal hotdog fold" evidence="7">
    <location>
        <begin position="744"/>
        <end position="884"/>
    </location>
</feature>
<gene>
    <name evidence="12" type="ORF">ACFOD3_02895</name>
</gene>
<protein>
    <submittedName>
        <fullName evidence="12">Amino acid adenylation domain-containing protein</fullName>
    </submittedName>
</protein>
<feature type="compositionally biased region" description="Low complexity" evidence="8">
    <location>
        <begin position="3658"/>
        <end position="3667"/>
    </location>
</feature>
<keyword evidence="3" id="KW-0597">Phosphoprotein</keyword>
<dbReference type="Pfam" id="PF00668">
    <property type="entry name" value="Condensation"/>
    <property type="match status" value="1"/>
</dbReference>
<keyword evidence="6" id="KW-0677">Repeat</keyword>
<keyword evidence="13" id="KW-1185">Reference proteome</keyword>
<dbReference type="InterPro" id="IPR010071">
    <property type="entry name" value="AA_adenyl_dom"/>
</dbReference>
<dbReference type="Pfam" id="PF13193">
    <property type="entry name" value="AMP-binding_C"/>
    <property type="match status" value="1"/>
</dbReference>
<dbReference type="InterPro" id="IPR014031">
    <property type="entry name" value="Ketoacyl_synth_C"/>
</dbReference>
<evidence type="ECO:0000259" key="9">
    <source>
        <dbReference type="PROSITE" id="PS50075"/>
    </source>
</evidence>
<sequence length="3683" mass="377015">MMDGALAGPVAMGAAAVVGLACRLPGAADYTAFAELLMQGRCAITEVPPTRWDWRRHHGDRGADGAGTLPPGTTACRWGGFLERPAESFDHAYFGLSPKEARLMDPQQRLLLEEVVQAMADAGLAPEGLRGPGHRTSVHVGFMAQDHLQALTAAEVPPDGQASLGGTAALLANRVSHAFGLSGESVAVDAACASGLVALHQARRALAAEECDTAIVAGVSLLLSPWRHIAFSQARMLSARGRCATFDAAADGYVPGEGVVVLLLRRPEDARRDGLRVHGLVLGSATGHVGATRTVTAPSLAAQREVIQRAARSAGVGLDSLGYVEAHGTGTPLGDPIEMAALAEAFAEAGAQRGGCLVGSAKTNIGHLEPVAGLVGVAKLLVMLRARRIAPTLHLAEPNPLIDFAEGPFRPALVAEDWQPAAPGLPLRAGVSAFGFGGALAHAILEEAPEPVPQAALAVPEEGWPLLFSAHDANAFDALWQRWRAFAAGPLPPLADLARTLACGRPAQRFRAAVLARDSAGLRQALAAEPAPVAAGTPRVALRLGAQAAAQRALVQDILRALRPCWIEAPAALLPLARSLAAPLRDLDSGRMEGAPRLTTAALGPLRDALVEADAGEADRLLARAATLARGNATFAGYLADWQRALPPEYGALLGGAPRRLALLACVTALARLHEKWQLPPRHQAIGEAWFAAAALVAEGHLTEQAAVAWLAGGSPPLDIPCPDFPLLRRLAEEGAAGGEADVTLLIGGSPGEASERVLPLDAGSRHAVLARLWVAGAAVNWDGLPGRIADAPLPAYPFTPHRHALPMPPRPGAEPDPEAALAAQHVIGGAPLLPAAAMLLRLAARPAPWRLEQVEFRRPVPAAQADGLRRESQGELALRLPDGTTVAVAVETAGHVPAAAPPQAAAGMALDDPYARFAARGHAYGPGLQVLGAAQAGPARLAAALAPAAPLALLDGALQACLLAALQAGLVAAEGPPLLPAAIASVWFGGANAACAEVPRASLRPHPRGFGADVLLRDAAGTVCAELRGVRFVSLAPAEALPLRVLAWQGAPLAAALPRGALVLGGGAEGAGLAALLPGAAWQDAPLAALPPDARDVFVLWPLEAAEATGMLAPLRRLLAEAVAAAVPRHIRLVTQARHAVLPGDQVQAPLAAMVAALGKCAAREGGPALRVTTLDLPARPGPADWLALAQAEDPVLEEVAIRHGGAFAPRLLPAPACATTPVPMQGVQLVVGGAGGLGRLVARRLARPGGRIALLGRSVAPPGLEALLQELHSAGAEACYLPVDIADAAALDACLAGLRARWGRIGRVVQAAMVLADRRLASLSEADFAAALAPKLAGTLNLLAATGQDAARLALFGSALVLRGNAGQANYLAGCAAQDGLAEAAGGRVQVLDWGLWGDAGRVAGRAAGIAAATGLRPIAAEAGLDALEAAMARPEARLVAAHFDSGWDAALAEAPDGWAALAGALPAFPPGAVEVWADRHAAAQLAAGLADAGLLPEGETAEAWRARLAVPLPRLATPAAALPGLLLRQGALRQDADGRLWPMPVEASPMPEEARSWAAAAAPCLAAWPALLRGAAEGAALLVPEGDPARLNALRHDLPADRAWLAALAALVGQARPARLLHLGCGDGLVTQAIAASLPPGAALVAVDRSAAARAAAEARLAGRGLRLLPDAAGEAPFDLMLSLGPTPPAEAAARLAPGGLLLLALRGAVADREIATLGLHAAAWDAPPEATAWQAELAAAGFDRIALAETPQGIFAMARRGDAPPQSREDPMATSPDLLAAVTEAVAAVIEVPVAEVEPGARFIEMGVDSIVAASVADRLRQSLGLRLPVHVFGDHPTPQALADYIARLQPTAPAAPPPPPPQAGGRLAQLIEVLAEVIGVPAAEIEPEAPFAALGIDSVVALRVAELWAPRLGRRLPLHLFGDFPSPLALAQQLETSAAPPTPRPEPALAAPRVLAPPASAGGDAIAITGLSARFPGAADLPALWDLLQSGGSALGAAPPGRWTAAEMAALAPGLDPARLTRGGFLEDAQNFDAGFFGLSPREAMAMDPQQRLLLQEAHNALAEAGLFTAPPALRQRMGVWVGASPGDWALKLALAGGGPDRVSLVGQLGGSLAARLAHHFGMQGPAVTLDAACASAVAALAAASAALRAGEVDAALVGAVAVMATPQMPALAGAAGLLSASGRCAALSAEADGMVLGEGVGALVLRRLEDAVAAGEPIHAVLRAARMGHDGGGGLGIATPSAEGQARLARTVLAAAGTAPGEIGWLEAHGVGTAAGDATELAGAGAALGGRTVPVGSVKPALGHGLAAAGLAALCKVVLQLRHGVLAPTAGLGAAAPELAAAGFVASATAAPWAGARRALVSVFALNGANGMLVVEEAPALPVPPVAEGPQLLVLTAQTEAALDARLAALAEWLRRHPATRMADLARSLAEAAAPLPWRAALVAADAAEALARLKGARTGRAPKRDPGAAALLAKAAQSLLAEARPGDAAPLQAVAELFVAGVAVALPWDAGARRLTLLPGYPFAQDSFWPGAAVAESVAVATPDPLRALLGAVLRMPPERIAADVAPVALGLDSLLALELRQRIAAELGRDVTVAALLAAPDLASLHAAVATAPASAPQAVIVPDAGARHEPFPLTDLQMAYLAGRGAALPLGGPCHSYWEFAVTAEAPALEAALNRLVAAHDMLRAVIDPDGRQRVLPQVPVYRIAVQDWRGLPDAPQRLAALQTEFENLRFDAARWPLFRAEISRTPAGTRLHLAVDLLILDLPSLFGLLGQWAALLRDPAAPLAVPPITFRDCVLAARPAPAAALDFWAAEAPRLPPAPELPGAKALEPGAVWPARRHVTRLAPEAWAALRVQAAAAGVTPVHALLTAFAEVLAHWAVAPRFTLNLTMMDRGAAHPAIGAVPGCFTSTLLLGLDLSAPLPFRARAAAVRDRLGVMLAHAAPGGVRVLRDLAKAQGTRPLMPVVFTSGLGHGEGVDALGPLVGGLTRTPQTWLDAHVHEDAEGGLLACWDAIEALFPDGLIAAMFSEFAALLQRLATAAAWQVDARAAIAAAERARREARNATAAPVPAGLLHEPFLRQALAAPDRLAVVAGDRRLTHGALLAEALAVAAALPQARPNELVAVVLPKGAAQIAAVIGVLLAGGAYLPLDPALPPARLRGLITRGECRAILTDATTEASLGAAWPEGLAIVALDRLGPAPLPTSMPAPRAKPTDLAYVIFTSGSTGEPKGVMIDHRGALNTVADVNDRFGIGPQDRTLALSALNFDLSVWDIFGVLGAGGAVVIPAAGSLADPAHLAGLVARHGVTVWNSVPMFLQLLLEGAPQAEQLASLRLVMLSGDWIPLALPPRFAALNSRAQMISLGGATEASIWSILHPIAAQSQPGWPSVPYGAAMRNQRMLVLDEAMADCADFVPGEIHIGGIGLAQGYWRDPLRSAERFVTHPVTGERLYRTGDMGRWRAEGLIEFLGRRDGQVKLGGHRVELGEVEAALAALPGVTQAVAVAPADAGGRRRLFAFCVGTAGATTLRNGLAQRLPSYMLPTEIRLLPALPRNANDKVDRRALEQLCGPDAPVAVPVAAVATPAARLLAIWRAVLGNAALESDANLFEAGATSFTAVEAAARITREIAACSVTDLFEFPSVAAMAAHLAGSAQAEPDPAAQRAERRRAARALAREPA</sequence>
<evidence type="ECO:0000259" key="10">
    <source>
        <dbReference type="PROSITE" id="PS52004"/>
    </source>
</evidence>
<evidence type="ECO:0000256" key="4">
    <source>
        <dbReference type="ARBA" id="ARBA00022598"/>
    </source>
</evidence>
<evidence type="ECO:0000313" key="13">
    <source>
        <dbReference type="Proteomes" id="UP001595420"/>
    </source>
</evidence>
<dbReference type="Gene3D" id="1.10.1200.10">
    <property type="entry name" value="ACP-like"/>
    <property type="match status" value="4"/>
</dbReference>
<keyword evidence="5" id="KW-0808">Transferase</keyword>
<feature type="domain" description="PKS/mFAS DH" evidence="11">
    <location>
        <begin position="744"/>
        <end position="1042"/>
    </location>
</feature>
<reference evidence="13" key="1">
    <citation type="journal article" date="2019" name="Int. J. Syst. Evol. Microbiol.">
        <title>The Global Catalogue of Microorganisms (GCM) 10K type strain sequencing project: providing services to taxonomists for standard genome sequencing and annotation.</title>
        <authorList>
            <consortium name="The Broad Institute Genomics Platform"/>
            <consortium name="The Broad Institute Genome Sequencing Center for Infectious Disease"/>
            <person name="Wu L."/>
            <person name="Ma J."/>
        </authorList>
    </citation>
    <scope>NUCLEOTIDE SEQUENCE [LARGE SCALE GENOMIC DNA]</scope>
    <source>
        <strain evidence="13">CGMCC 1.16855</strain>
    </source>
</reference>
<dbReference type="InterPro" id="IPR050091">
    <property type="entry name" value="PKS_NRPS_Biosynth_Enz"/>
</dbReference>
<dbReference type="Pfam" id="PF02801">
    <property type="entry name" value="Ketoacyl-synt_C"/>
    <property type="match status" value="2"/>
</dbReference>
<accession>A0ABV7BMG4</accession>
<name>A0ABV7BMG4_9PROT</name>
<dbReference type="InterPro" id="IPR049551">
    <property type="entry name" value="PKS_DH_C"/>
</dbReference>
<dbReference type="PROSITE" id="PS52004">
    <property type="entry name" value="KS3_2"/>
    <property type="match status" value="2"/>
</dbReference>
<dbReference type="Gene3D" id="1.10.1240.100">
    <property type="match status" value="2"/>
</dbReference>
<dbReference type="Pfam" id="PF08659">
    <property type="entry name" value="KR"/>
    <property type="match status" value="1"/>
</dbReference>